<evidence type="ECO:0000313" key="1">
    <source>
        <dbReference type="EMBL" id="MFC2971081.1"/>
    </source>
</evidence>
<evidence type="ECO:0000313" key="2">
    <source>
        <dbReference type="Proteomes" id="UP001595457"/>
    </source>
</evidence>
<proteinExistence type="predicted"/>
<organism evidence="1 2">
    <name type="scientific">Azotobacter bryophylli</name>
    <dbReference type="NCBI Taxonomy" id="1986537"/>
    <lineage>
        <taxon>Bacteria</taxon>
        <taxon>Pseudomonadati</taxon>
        <taxon>Pseudomonadota</taxon>
        <taxon>Gammaproteobacteria</taxon>
        <taxon>Pseudomonadales</taxon>
        <taxon>Pseudomonadaceae</taxon>
        <taxon>Azotobacter</taxon>
    </lineage>
</organism>
<accession>A0ABV7AQI6</accession>
<dbReference type="Pfam" id="PF05359">
    <property type="entry name" value="DUF748"/>
    <property type="match status" value="1"/>
</dbReference>
<sequence>MKRRYSLPLAILGGLALLVVALHIALPYLVRDYLNDRLANMGGYRGHIADVDLALWRGAYRIEGLKVSKLSGKVPVPFLDVPGTDLAVSWHSLWYDHAVVARVVFQRPELNFVDGESEEDSQSGEGVDWRQQLEKLLPITLNEVRVENGRLAFRNFKSDPPVNVQITGLDASLRNLTNVEGGKGRVARLDATAKVLGQAPLETSSRFDPFDEWRNFKFRLRVTDVDLRRLNDFSRAYGRFDFNAGRGDLVMEVESDDGRLGGYVKPLLKDVDVFDWKQDVEQEDKGFLRGLWEALVGGGETLLKNQRKDQFATRIELSGTITQQKVSPLQAFVAILRNAFVQAFTPRFERSLKEES</sequence>
<dbReference type="InterPro" id="IPR008023">
    <property type="entry name" value="DUF748"/>
</dbReference>
<gene>
    <name evidence="1" type="ORF">ACFOJE_02465</name>
</gene>
<name>A0ABV7AQI6_9GAMM</name>
<keyword evidence="2" id="KW-1185">Reference proteome</keyword>
<reference evidence="2" key="1">
    <citation type="journal article" date="2019" name="Int. J. Syst. Evol. Microbiol.">
        <title>The Global Catalogue of Microorganisms (GCM) 10K type strain sequencing project: providing services to taxonomists for standard genome sequencing and annotation.</title>
        <authorList>
            <consortium name="The Broad Institute Genomics Platform"/>
            <consortium name="The Broad Institute Genome Sequencing Center for Infectious Disease"/>
            <person name="Wu L."/>
            <person name="Ma J."/>
        </authorList>
    </citation>
    <scope>NUCLEOTIDE SEQUENCE [LARGE SCALE GENOMIC DNA]</scope>
    <source>
        <strain evidence="2">KCTC 62195</strain>
    </source>
</reference>
<comment type="caution">
    <text evidence="1">The sequence shown here is derived from an EMBL/GenBank/DDBJ whole genome shotgun (WGS) entry which is preliminary data.</text>
</comment>
<dbReference type="Proteomes" id="UP001595457">
    <property type="component" value="Unassembled WGS sequence"/>
</dbReference>
<dbReference type="RefSeq" id="WP_377812664.1">
    <property type="nucleotide sequence ID" value="NZ_JBHRSJ010000002.1"/>
</dbReference>
<protein>
    <submittedName>
        <fullName evidence="1">DUF748 domain-containing protein</fullName>
    </submittedName>
</protein>
<dbReference type="EMBL" id="JBHRSJ010000002">
    <property type="protein sequence ID" value="MFC2971081.1"/>
    <property type="molecule type" value="Genomic_DNA"/>
</dbReference>